<comment type="similarity">
    <text evidence="4 10">Belongs to the OST1 family.</text>
</comment>
<keyword evidence="12" id="KW-1185">Reference proteome</keyword>
<evidence type="ECO:0000256" key="4">
    <source>
        <dbReference type="ARBA" id="ARBA00008905"/>
    </source>
</evidence>
<sequence length="714" mass="71399">MRSPARFVVAPALAVLAALLLGGAAVVVDAELVNVKVTRAIDATSIAVKHDVRLTLENTGPSPESSFFLAFPAADAVGDVVVTRGGGASPTLLAVSPAEAGESPRTAAAVAAAMAAGAALYRVALPGGLAAGASDALHVRYLVADALVPVPAALPQGESQYVRWTGSARWLSPYPTRTETTTVAVGPSGLTSTPTEPAPVSVAGHKVTAGPYTDVPPYGASAAAGGGGGGGAPLRLRFLLNQPLLVAERFVKTVTVSHWGTARVREAYWLTNAAAAHDGPWSRLDYTRNPGATSPTALHSAWLRLPTSATDVQYRDLIGNVTSSRLRLPHRAAGAVPAGTALMLTLRYPMLGGWRDHFWVDYLLPVATLLRTAPTAPSRHALVLPAYGSSWSTELPVRALEVRVALPARATVVSVSTPTGGGGGGSGWSVSRDTTAGTLSFGGRPTIVFRASHVASGSAATAAAGAAGPTDAIVIHYVYGLGGLLAAPVAVVSALAAAFLALLIARRTTLSLTPPSAAEVALAASTATTLATARAAATALAAVLTAMDDHVSRSASALGKDWAPAAAAEVATLDADARRREAELAGVASRLAAAAAAAAAGGGGGGGARKAGPSKGAAADGVDGAATGAAAAAAAASPEAVAAADAAAARVVSLVRKCAAKRQALVRAAGRRRGIDAGQVDPNDFAEECRDTLFPTVDGLSAAIDTAVRDLLDG</sequence>
<comment type="function">
    <text evidence="1 10">Subunit of the oligosaccharyl transferase (OST) complex that catalyzes the initial transfer of a defined glycan (Glc(3)Man(9)GlcNAc(2) in eukaryotes) from the lipid carrier dolichol-pyrophosphate to an asparagine residue within an Asn-X-Ser/Thr consensus motif in nascent polypeptide chains, the first step in protein N-glycosylation. N-glycosylation occurs cotranslationally and the complex associates with the Sec61 complex at the channel-forming translocon complex that mediates protein translocation across the endoplasmic reticulum (ER). All subunits are required for a maximal enzyme activity.</text>
</comment>
<feature type="transmembrane region" description="Helical" evidence="10">
    <location>
        <begin position="477"/>
        <end position="505"/>
    </location>
</feature>
<dbReference type="Proteomes" id="UP000218209">
    <property type="component" value="Unassembled WGS sequence"/>
</dbReference>
<evidence type="ECO:0000256" key="2">
    <source>
        <dbReference type="ARBA" id="ARBA00004115"/>
    </source>
</evidence>
<keyword evidence="5 10" id="KW-0812">Transmembrane</keyword>
<comment type="subunit">
    <text evidence="10">Component of the oligosaccharyltransferase (OST) complex.</text>
</comment>
<gene>
    <name evidence="11" type="ORF">BU14_0339s0023</name>
</gene>
<name>A0A1X6NYE0_PORUM</name>
<dbReference type="GO" id="GO:0008250">
    <property type="term" value="C:oligosaccharyltransferase complex"/>
    <property type="evidence" value="ECO:0007669"/>
    <property type="project" value="UniProtKB-UniRule"/>
</dbReference>
<dbReference type="PANTHER" id="PTHR21049:SF0">
    <property type="entry name" value="DOLICHYL-DIPHOSPHOOLIGOSACCHARIDE--PROTEIN GLYCOSYLTRANSFERASE SUBUNIT 1"/>
    <property type="match status" value="1"/>
</dbReference>
<feature type="signal peptide" evidence="10">
    <location>
        <begin position="1"/>
        <end position="30"/>
    </location>
</feature>
<evidence type="ECO:0000256" key="7">
    <source>
        <dbReference type="ARBA" id="ARBA00022824"/>
    </source>
</evidence>
<dbReference type="InterPro" id="IPR007676">
    <property type="entry name" value="Ribophorin_I"/>
</dbReference>
<proteinExistence type="inferred from homology"/>
<evidence type="ECO:0000256" key="8">
    <source>
        <dbReference type="ARBA" id="ARBA00022989"/>
    </source>
</evidence>
<keyword evidence="6 10" id="KW-0732">Signal</keyword>
<protein>
    <recommendedName>
        <fullName evidence="10">Dolichyl-diphosphooligosaccharide--protein glycosyltransferase subunit 1</fullName>
    </recommendedName>
</protein>
<evidence type="ECO:0000256" key="1">
    <source>
        <dbReference type="ARBA" id="ARBA00002791"/>
    </source>
</evidence>
<accession>A0A1X6NYE0</accession>
<dbReference type="EMBL" id="KV918990">
    <property type="protein sequence ID" value="OSX73560.1"/>
    <property type="molecule type" value="Genomic_DNA"/>
</dbReference>
<dbReference type="AlphaFoldDB" id="A0A1X6NYE0"/>
<evidence type="ECO:0000256" key="10">
    <source>
        <dbReference type="RuleBase" id="RU361143"/>
    </source>
</evidence>
<keyword evidence="9 10" id="KW-0472">Membrane</keyword>
<organism evidence="11 12">
    <name type="scientific">Porphyra umbilicalis</name>
    <name type="common">Purple laver</name>
    <name type="synonym">Red alga</name>
    <dbReference type="NCBI Taxonomy" id="2786"/>
    <lineage>
        <taxon>Eukaryota</taxon>
        <taxon>Rhodophyta</taxon>
        <taxon>Bangiophyceae</taxon>
        <taxon>Bangiales</taxon>
        <taxon>Bangiaceae</taxon>
        <taxon>Porphyra</taxon>
    </lineage>
</organism>
<dbReference type="UniPathway" id="UPA00378"/>
<evidence type="ECO:0000256" key="3">
    <source>
        <dbReference type="ARBA" id="ARBA00004922"/>
    </source>
</evidence>
<reference evidence="11 12" key="1">
    <citation type="submission" date="2017-03" db="EMBL/GenBank/DDBJ databases">
        <title>WGS assembly of Porphyra umbilicalis.</title>
        <authorList>
            <person name="Brawley S.H."/>
            <person name="Blouin N.A."/>
            <person name="Ficko-Blean E."/>
            <person name="Wheeler G.L."/>
            <person name="Lohr M."/>
            <person name="Goodson H.V."/>
            <person name="Jenkins J.W."/>
            <person name="Blaby-Haas C.E."/>
            <person name="Helliwell K.E."/>
            <person name="Chan C."/>
            <person name="Marriage T."/>
            <person name="Bhattacharya D."/>
            <person name="Klein A.S."/>
            <person name="Badis Y."/>
            <person name="Brodie J."/>
            <person name="Cao Y."/>
            <person name="Collen J."/>
            <person name="Dittami S.M."/>
            <person name="Gachon C.M."/>
            <person name="Green B.R."/>
            <person name="Karpowicz S."/>
            <person name="Kim J.W."/>
            <person name="Kudahl U."/>
            <person name="Lin S."/>
            <person name="Michel G."/>
            <person name="Mittag M."/>
            <person name="Olson B.J."/>
            <person name="Pangilinan J."/>
            <person name="Peng Y."/>
            <person name="Qiu H."/>
            <person name="Shu S."/>
            <person name="Singer J.T."/>
            <person name="Smith A.G."/>
            <person name="Sprecher B.N."/>
            <person name="Wagner V."/>
            <person name="Wang W."/>
            <person name="Wang Z.-Y."/>
            <person name="Yan J."/>
            <person name="Yarish C."/>
            <person name="Zoeuner-Riek S."/>
            <person name="Zhuang Y."/>
            <person name="Zou Y."/>
            <person name="Lindquist E.A."/>
            <person name="Grimwood J."/>
            <person name="Barry K."/>
            <person name="Rokhsar D.S."/>
            <person name="Schmutz J."/>
            <person name="Stiller J.W."/>
            <person name="Grossman A.R."/>
            <person name="Prochnik S.E."/>
        </authorList>
    </citation>
    <scope>NUCLEOTIDE SEQUENCE [LARGE SCALE GENOMIC DNA]</scope>
    <source>
        <strain evidence="11">4086291</strain>
    </source>
</reference>
<keyword evidence="7 10" id="KW-0256">Endoplasmic reticulum</keyword>
<dbReference type="GO" id="GO:0018279">
    <property type="term" value="P:protein N-linked glycosylation via asparagine"/>
    <property type="evidence" value="ECO:0007669"/>
    <property type="project" value="TreeGrafter"/>
</dbReference>
<dbReference type="OrthoDB" id="4557at2759"/>
<evidence type="ECO:0000256" key="9">
    <source>
        <dbReference type="ARBA" id="ARBA00023136"/>
    </source>
</evidence>
<dbReference type="Pfam" id="PF04597">
    <property type="entry name" value="Ribophorin_I"/>
    <property type="match status" value="1"/>
</dbReference>
<dbReference type="PANTHER" id="PTHR21049">
    <property type="entry name" value="RIBOPHORIN I"/>
    <property type="match status" value="1"/>
</dbReference>
<comment type="subcellular location">
    <subcellularLocation>
        <location evidence="2 10">Endoplasmic reticulum membrane</location>
        <topology evidence="2 10">Single-pass type I membrane protein</topology>
    </subcellularLocation>
</comment>
<evidence type="ECO:0000313" key="11">
    <source>
        <dbReference type="EMBL" id="OSX73560.1"/>
    </source>
</evidence>
<dbReference type="EMBL" id="KV918990">
    <property type="protein sequence ID" value="OSX73559.1"/>
    <property type="molecule type" value="Genomic_DNA"/>
</dbReference>
<evidence type="ECO:0000256" key="6">
    <source>
        <dbReference type="ARBA" id="ARBA00022729"/>
    </source>
</evidence>
<evidence type="ECO:0000256" key="5">
    <source>
        <dbReference type="ARBA" id="ARBA00022692"/>
    </source>
</evidence>
<feature type="chain" id="PRO_5011807035" description="Dolichyl-diphosphooligosaccharide--protein glycosyltransferase subunit 1" evidence="10">
    <location>
        <begin position="31"/>
        <end position="714"/>
    </location>
</feature>
<evidence type="ECO:0000313" key="12">
    <source>
        <dbReference type="Proteomes" id="UP000218209"/>
    </source>
</evidence>
<comment type="pathway">
    <text evidence="3 10">Protein modification; protein glycosylation.</text>
</comment>
<keyword evidence="8 10" id="KW-1133">Transmembrane helix</keyword>